<dbReference type="KEGG" id="nte:NEUTE1DRAFT111686"/>
<feature type="compositionally biased region" description="Basic and acidic residues" evidence="1">
    <location>
        <begin position="225"/>
        <end position="237"/>
    </location>
</feature>
<dbReference type="HOGENOM" id="CLU_903422_0_0_1"/>
<dbReference type="RefSeq" id="XP_009852992.1">
    <property type="nucleotide sequence ID" value="XM_009854690.1"/>
</dbReference>
<feature type="region of interest" description="Disordered" evidence="1">
    <location>
        <begin position="192"/>
        <end position="268"/>
    </location>
</feature>
<proteinExistence type="predicted"/>
<reference evidence="3" key="1">
    <citation type="journal article" date="2011" name="Genetics">
        <title>Massive changes in genome architecture accompany the transition to self-fertility in the filamentous fungus Neurospora tetrasperma.</title>
        <authorList>
            <person name="Ellison C.E."/>
            <person name="Stajich J.E."/>
            <person name="Jacobson D.J."/>
            <person name="Natvig D.O."/>
            <person name="Lapidus A."/>
            <person name="Foster B."/>
            <person name="Aerts A."/>
            <person name="Riley R."/>
            <person name="Lindquist E.A."/>
            <person name="Grigoriev I.V."/>
            <person name="Taylor J.W."/>
        </authorList>
    </citation>
    <scope>NUCLEOTIDE SEQUENCE [LARGE SCALE GENOMIC DNA]</scope>
    <source>
        <strain evidence="3">FGSC 2508 / P0657</strain>
    </source>
</reference>
<dbReference type="EMBL" id="GL891306">
    <property type="protein sequence ID" value="EGO55122.1"/>
    <property type="molecule type" value="Genomic_DNA"/>
</dbReference>
<gene>
    <name evidence="2" type="ORF">NEUTE1DRAFT_111686</name>
</gene>
<sequence length="268" mass="29637">MANRGVKRNFDTVDPSSDTTTDNNMRMMREPNPSPTTAPASEPRFYPTTNDPTTGGDMSRAARPSANQGIPTITSPAQHDPTPSDQATPNANTGVPDANATTPRAAYHRRQAAATVQRIVLEESVALTEQIAETLTERELRQILRTCIIRQASGIPQRAMIKYLIRKLALMKMVNHPDFPEWFERFQRGEMDVESGAEADDEMEEGDEYMGEAEEVWDTDEGEAREDMAEAGEKMDAEEGEAGENMGEAGEMDTEETEEAGEEMDTES</sequence>
<feature type="region of interest" description="Disordered" evidence="1">
    <location>
        <begin position="1"/>
        <end position="104"/>
    </location>
</feature>
<feature type="compositionally biased region" description="Low complexity" evidence="1">
    <location>
        <begin position="12"/>
        <end position="22"/>
    </location>
</feature>
<organism evidence="2 3">
    <name type="scientific">Neurospora tetrasperma (strain FGSC 2508 / ATCC MYA-4615 / P0657)</name>
    <dbReference type="NCBI Taxonomy" id="510951"/>
    <lineage>
        <taxon>Eukaryota</taxon>
        <taxon>Fungi</taxon>
        <taxon>Dikarya</taxon>
        <taxon>Ascomycota</taxon>
        <taxon>Pezizomycotina</taxon>
        <taxon>Sordariomycetes</taxon>
        <taxon>Sordariomycetidae</taxon>
        <taxon>Sordariales</taxon>
        <taxon>Sordariaceae</taxon>
        <taxon>Neurospora</taxon>
    </lineage>
</organism>
<protein>
    <submittedName>
        <fullName evidence="2">Uncharacterized protein</fullName>
    </submittedName>
</protein>
<dbReference type="VEuPathDB" id="FungiDB:NEUTE1DRAFT_111686"/>
<evidence type="ECO:0000313" key="3">
    <source>
        <dbReference type="Proteomes" id="UP000008065"/>
    </source>
</evidence>
<dbReference type="AlphaFoldDB" id="F8MST9"/>
<name>F8MST9_NEUT8</name>
<dbReference type="Proteomes" id="UP000008065">
    <property type="component" value="Unassembled WGS sequence"/>
</dbReference>
<accession>F8MST9</accession>
<feature type="compositionally biased region" description="Acidic residues" evidence="1">
    <location>
        <begin position="250"/>
        <end position="268"/>
    </location>
</feature>
<dbReference type="OrthoDB" id="10628466at2759"/>
<evidence type="ECO:0000313" key="2">
    <source>
        <dbReference type="EMBL" id="EGO55122.1"/>
    </source>
</evidence>
<feature type="compositionally biased region" description="Polar residues" evidence="1">
    <location>
        <begin position="65"/>
        <end position="93"/>
    </location>
</feature>
<keyword evidence="3" id="KW-1185">Reference proteome</keyword>
<dbReference type="GeneID" id="20822590"/>
<evidence type="ECO:0000256" key="1">
    <source>
        <dbReference type="SAM" id="MobiDB-lite"/>
    </source>
</evidence>
<feature type="compositionally biased region" description="Acidic residues" evidence="1">
    <location>
        <begin position="192"/>
        <end position="224"/>
    </location>
</feature>